<feature type="domain" description="ABC transmembrane type-1" evidence="9">
    <location>
        <begin position="21"/>
        <end position="209"/>
    </location>
</feature>
<keyword evidence="6 8" id="KW-1133">Transmembrane helix</keyword>
<organism evidence="10 11">
    <name type="scientific">Bauldia litoralis</name>
    <dbReference type="NCBI Taxonomy" id="665467"/>
    <lineage>
        <taxon>Bacteria</taxon>
        <taxon>Pseudomonadati</taxon>
        <taxon>Pseudomonadota</taxon>
        <taxon>Alphaproteobacteria</taxon>
        <taxon>Hyphomicrobiales</taxon>
        <taxon>Kaistiaceae</taxon>
        <taxon>Bauldia</taxon>
    </lineage>
</organism>
<dbReference type="CDD" id="cd06261">
    <property type="entry name" value="TM_PBP2"/>
    <property type="match status" value="1"/>
</dbReference>
<keyword evidence="4" id="KW-1003">Cell membrane</keyword>
<dbReference type="GO" id="GO:0006865">
    <property type="term" value="P:amino acid transport"/>
    <property type="evidence" value="ECO:0007669"/>
    <property type="project" value="TreeGrafter"/>
</dbReference>
<dbReference type="RefSeq" id="WP_090881287.1">
    <property type="nucleotide sequence ID" value="NZ_FMXQ01000019.1"/>
</dbReference>
<dbReference type="OrthoDB" id="7341446at2"/>
<keyword evidence="3 8" id="KW-0813">Transport</keyword>
<evidence type="ECO:0000256" key="4">
    <source>
        <dbReference type="ARBA" id="ARBA00022475"/>
    </source>
</evidence>
<dbReference type="AlphaFoldDB" id="A0A1G6ENB7"/>
<feature type="transmembrane region" description="Helical" evidence="8">
    <location>
        <begin position="134"/>
        <end position="151"/>
    </location>
</feature>
<feature type="transmembrane region" description="Helical" evidence="8">
    <location>
        <begin position="93"/>
        <end position="113"/>
    </location>
</feature>
<dbReference type="NCBIfam" id="TIGR01726">
    <property type="entry name" value="HEQRo_perm_3TM"/>
    <property type="match status" value="1"/>
</dbReference>
<evidence type="ECO:0000256" key="7">
    <source>
        <dbReference type="ARBA" id="ARBA00023136"/>
    </source>
</evidence>
<dbReference type="InterPro" id="IPR000515">
    <property type="entry name" value="MetI-like"/>
</dbReference>
<dbReference type="EMBL" id="FMXQ01000019">
    <property type="protein sequence ID" value="SDB58989.1"/>
    <property type="molecule type" value="Genomic_DNA"/>
</dbReference>
<dbReference type="InterPro" id="IPR043429">
    <property type="entry name" value="ArtM/GltK/GlnP/TcyL/YhdX-like"/>
</dbReference>
<dbReference type="PANTHER" id="PTHR30614:SF35">
    <property type="entry name" value="ABC TRANSPORTER PERMEASE PROTEIN"/>
    <property type="match status" value="1"/>
</dbReference>
<dbReference type="STRING" id="665467.SAMN02982931_04753"/>
<evidence type="ECO:0000256" key="1">
    <source>
        <dbReference type="ARBA" id="ARBA00004429"/>
    </source>
</evidence>
<comment type="similarity">
    <text evidence="2">Belongs to the binding-protein-dependent transport system permease family. HisMQ subfamily.</text>
</comment>
<dbReference type="PROSITE" id="PS50928">
    <property type="entry name" value="ABC_TM1"/>
    <property type="match status" value="1"/>
</dbReference>
<comment type="subcellular location">
    <subcellularLocation>
        <location evidence="1">Cell inner membrane</location>
        <topology evidence="1">Multi-pass membrane protein</topology>
    </subcellularLocation>
    <subcellularLocation>
        <location evidence="8">Cell membrane</location>
        <topology evidence="8">Multi-pass membrane protein</topology>
    </subcellularLocation>
</comment>
<dbReference type="Proteomes" id="UP000199071">
    <property type="component" value="Unassembled WGS sequence"/>
</dbReference>
<accession>A0A1G6ENB7</accession>
<dbReference type="InterPro" id="IPR010065">
    <property type="entry name" value="AA_ABC_transptr_permease_3TM"/>
</dbReference>
<keyword evidence="11" id="KW-1185">Reference proteome</keyword>
<reference evidence="10 11" key="1">
    <citation type="submission" date="2016-10" db="EMBL/GenBank/DDBJ databases">
        <authorList>
            <person name="de Groot N.N."/>
        </authorList>
    </citation>
    <scope>NUCLEOTIDE SEQUENCE [LARGE SCALE GENOMIC DNA]</scope>
    <source>
        <strain evidence="10 11">ATCC 35022</strain>
    </source>
</reference>
<dbReference type="InterPro" id="IPR035906">
    <property type="entry name" value="MetI-like_sf"/>
</dbReference>
<sequence length="239" mass="25876">MAYELQFGPVLKFWPDIAQGAVNTLVLSAETIALGVTIGLAAAIARTDGPRWLGALVTVYVEAFRNTPLLVQLFLVFFGLPLIGLSFSADMAALLAIALNLGAYSTEIFRAGLLAIPKTQIEAGLALGMSRLQVIRYIVVVPALRIIYPALTGQLTLTLLGTSIASAISAKELTSAASIVESFTFRSFETYLVVAVIYIGLTFTFRFLYYLVGLWLFRRRKPPKPDLLQEDLDPVGSGA</sequence>
<dbReference type="Pfam" id="PF00528">
    <property type="entry name" value="BPD_transp_1"/>
    <property type="match status" value="1"/>
</dbReference>
<dbReference type="GO" id="GO:0022857">
    <property type="term" value="F:transmembrane transporter activity"/>
    <property type="evidence" value="ECO:0007669"/>
    <property type="project" value="InterPro"/>
</dbReference>
<dbReference type="PANTHER" id="PTHR30614">
    <property type="entry name" value="MEMBRANE COMPONENT OF AMINO ACID ABC TRANSPORTER"/>
    <property type="match status" value="1"/>
</dbReference>
<protein>
    <submittedName>
        <fullName evidence="10">Polar amino acid transport system permease protein</fullName>
    </submittedName>
</protein>
<feature type="transmembrane region" description="Helical" evidence="8">
    <location>
        <begin position="20"/>
        <end position="45"/>
    </location>
</feature>
<gene>
    <name evidence="10" type="ORF">SAMN02982931_04753</name>
</gene>
<evidence type="ECO:0000256" key="3">
    <source>
        <dbReference type="ARBA" id="ARBA00022448"/>
    </source>
</evidence>
<dbReference type="GO" id="GO:0043190">
    <property type="term" value="C:ATP-binding cassette (ABC) transporter complex"/>
    <property type="evidence" value="ECO:0007669"/>
    <property type="project" value="InterPro"/>
</dbReference>
<evidence type="ECO:0000313" key="11">
    <source>
        <dbReference type="Proteomes" id="UP000199071"/>
    </source>
</evidence>
<evidence type="ECO:0000256" key="6">
    <source>
        <dbReference type="ARBA" id="ARBA00022989"/>
    </source>
</evidence>
<evidence type="ECO:0000259" key="9">
    <source>
        <dbReference type="PROSITE" id="PS50928"/>
    </source>
</evidence>
<evidence type="ECO:0000256" key="8">
    <source>
        <dbReference type="RuleBase" id="RU363032"/>
    </source>
</evidence>
<evidence type="ECO:0000313" key="10">
    <source>
        <dbReference type="EMBL" id="SDB58989.1"/>
    </source>
</evidence>
<proteinExistence type="inferred from homology"/>
<name>A0A1G6ENB7_9HYPH</name>
<feature type="transmembrane region" description="Helical" evidence="8">
    <location>
        <begin position="191"/>
        <end position="217"/>
    </location>
</feature>
<evidence type="ECO:0000256" key="2">
    <source>
        <dbReference type="ARBA" id="ARBA00010072"/>
    </source>
</evidence>
<keyword evidence="7 8" id="KW-0472">Membrane</keyword>
<feature type="transmembrane region" description="Helical" evidence="8">
    <location>
        <begin position="66"/>
        <end position="87"/>
    </location>
</feature>
<dbReference type="Gene3D" id="1.10.3720.10">
    <property type="entry name" value="MetI-like"/>
    <property type="match status" value="1"/>
</dbReference>
<dbReference type="SUPFAM" id="SSF161098">
    <property type="entry name" value="MetI-like"/>
    <property type="match status" value="1"/>
</dbReference>
<evidence type="ECO:0000256" key="5">
    <source>
        <dbReference type="ARBA" id="ARBA00022692"/>
    </source>
</evidence>
<keyword evidence="5 8" id="KW-0812">Transmembrane</keyword>